<dbReference type="Gene3D" id="3.30.2010.10">
    <property type="entry name" value="Metalloproteases ('zincins'), catalytic domain"/>
    <property type="match status" value="1"/>
</dbReference>
<name>A0A562SNH6_9HYPH</name>
<keyword evidence="3" id="KW-1185">Reference proteome</keyword>
<sequence>MLQRLRKKELPPDILVQHGAEQFVIRIKANNRAKNYQLRIPPDRAEPVLTVPKGGSLAKAESFARRHAAWLSERLSQRPDMVSLFPGDRVPYQGEEHIIIPLGKLRGLVNRTFEAGQWQLLVPGSDDHIPRKVQAWLRQEAKAQLTERCRFHAAKINKSFTGISVRDTSSRWGSCSSTGRLSFSWRLILAPPEILDYVAAHEVAHLVEMNHSSRFWKVCNGLAPHTPEARKWLRDNGVNLHRYGQ</sequence>
<dbReference type="InterPro" id="IPR002725">
    <property type="entry name" value="YgjP-like_metallopeptidase"/>
</dbReference>
<reference evidence="2 3" key="1">
    <citation type="submission" date="2019-07" db="EMBL/GenBank/DDBJ databases">
        <title>Genomic Encyclopedia of Archaeal and Bacterial Type Strains, Phase II (KMG-II): from individual species to whole genera.</title>
        <authorList>
            <person name="Goeker M."/>
        </authorList>
    </citation>
    <scope>NUCLEOTIDE SEQUENCE [LARGE SCALE GENOMIC DNA]</scope>
    <source>
        <strain evidence="2 3">ATCC BAA-252</strain>
    </source>
</reference>
<dbReference type="InterPro" id="IPR053136">
    <property type="entry name" value="UTP_pyrophosphatase-like"/>
</dbReference>
<gene>
    <name evidence="2" type="ORF">JM93_03384</name>
</gene>
<organism evidence="2 3">
    <name type="scientific">Roseibium hamelinense</name>
    <dbReference type="NCBI Taxonomy" id="150831"/>
    <lineage>
        <taxon>Bacteria</taxon>
        <taxon>Pseudomonadati</taxon>
        <taxon>Pseudomonadota</taxon>
        <taxon>Alphaproteobacteria</taxon>
        <taxon>Hyphomicrobiales</taxon>
        <taxon>Stappiaceae</taxon>
        <taxon>Roseibium</taxon>
    </lineage>
</organism>
<protein>
    <recommendedName>
        <fullName evidence="1">YgjP-like metallopeptidase domain-containing protein</fullName>
    </recommendedName>
</protein>
<proteinExistence type="predicted"/>
<accession>A0A562SNH6</accession>
<evidence type="ECO:0000313" key="2">
    <source>
        <dbReference type="EMBL" id="TWI82869.1"/>
    </source>
</evidence>
<evidence type="ECO:0000313" key="3">
    <source>
        <dbReference type="Proteomes" id="UP000320593"/>
    </source>
</evidence>
<comment type="caution">
    <text evidence="2">The sequence shown here is derived from an EMBL/GenBank/DDBJ whole genome shotgun (WGS) entry which is preliminary data.</text>
</comment>
<evidence type="ECO:0000259" key="1">
    <source>
        <dbReference type="Pfam" id="PF01863"/>
    </source>
</evidence>
<dbReference type="OrthoDB" id="9795402at2"/>
<dbReference type="EMBL" id="VLLF01000008">
    <property type="protein sequence ID" value="TWI82869.1"/>
    <property type="molecule type" value="Genomic_DNA"/>
</dbReference>
<dbReference type="PANTHER" id="PTHR30399:SF1">
    <property type="entry name" value="UTP PYROPHOSPHATASE"/>
    <property type="match status" value="1"/>
</dbReference>
<dbReference type="AlphaFoldDB" id="A0A562SNH6"/>
<feature type="domain" description="YgjP-like metallopeptidase" evidence="1">
    <location>
        <begin position="34"/>
        <end position="235"/>
    </location>
</feature>
<dbReference type="CDD" id="cd07344">
    <property type="entry name" value="M48_yhfN_like"/>
    <property type="match status" value="1"/>
</dbReference>
<dbReference type="Pfam" id="PF01863">
    <property type="entry name" value="YgjP-like"/>
    <property type="match status" value="1"/>
</dbReference>
<dbReference type="Proteomes" id="UP000320593">
    <property type="component" value="Unassembled WGS sequence"/>
</dbReference>
<dbReference type="RefSeq" id="WP_145345640.1">
    <property type="nucleotide sequence ID" value="NZ_SMLY01000080.1"/>
</dbReference>
<dbReference type="PANTHER" id="PTHR30399">
    <property type="entry name" value="UNCHARACTERIZED PROTEIN YGJP"/>
    <property type="match status" value="1"/>
</dbReference>